<gene>
    <name evidence="1" type="ORF">Tci_058334</name>
</gene>
<organism evidence="1">
    <name type="scientific">Tanacetum cinerariifolium</name>
    <name type="common">Dalmatian daisy</name>
    <name type="synonym">Chrysanthemum cinerariifolium</name>
    <dbReference type="NCBI Taxonomy" id="118510"/>
    <lineage>
        <taxon>Eukaryota</taxon>
        <taxon>Viridiplantae</taxon>
        <taxon>Streptophyta</taxon>
        <taxon>Embryophyta</taxon>
        <taxon>Tracheophyta</taxon>
        <taxon>Spermatophyta</taxon>
        <taxon>Magnoliopsida</taxon>
        <taxon>eudicotyledons</taxon>
        <taxon>Gunneridae</taxon>
        <taxon>Pentapetalae</taxon>
        <taxon>asterids</taxon>
        <taxon>campanulids</taxon>
        <taxon>Asterales</taxon>
        <taxon>Asteraceae</taxon>
        <taxon>Asteroideae</taxon>
        <taxon>Anthemideae</taxon>
        <taxon>Anthemidinae</taxon>
        <taxon>Tanacetum</taxon>
    </lineage>
</organism>
<accession>A0A6L2NJD9</accession>
<dbReference type="EMBL" id="BKCJ010009305">
    <property type="protein sequence ID" value="GEU86356.1"/>
    <property type="molecule type" value="Genomic_DNA"/>
</dbReference>
<sequence length="109" mass="12490">MARLEELATAAKSTMLKDQVHVLIENEVDNDLKFKNKFIELCLEVTATVKEMEDVIEGLERFPGNLIDVKIVRVVKRVQQRGLENETRLKITAANPILVWVRSSSSLRR</sequence>
<protein>
    <submittedName>
        <fullName evidence="1">Uncharacterized protein</fullName>
    </submittedName>
</protein>
<proteinExistence type="predicted"/>
<reference evidence="1" key="1">
    <citation type="journal article" date="2019" name="Sci. Rep.">
        <title>Draft genome of Tanacetum cinerariifolium, the natural source of mosquito coil.</title>
        <authorList>
            <person name="Yamashiro T."/>
            <person name="Shiraishi A."/>
            <person name="Satake H."/>
            <person name="Nakayama K."/>
        </authorList>
    </citation>
    <scope>NUCLEOTIDE SEQUENCE</scope>
</reference>
<dbReference type="AlphaFoldDB" id="A0A6L2NJD9"/>
<comment type="caution">
    <text evidence="1">The sequence shown here is derived from an EMBL/GenBank/DDBJ whole genome shotgun (WGS) entry which is preliminary data.</text>
</comment>
<name>A0A6L2NJD9_TANCI</name>
<evidence type="ECO:0000313" key="1">
    <source>
        <dbReference type="EMBL" id="GEU86356.1"/>
    </source>
</evidence>